<feature type="domain" description="Pyruvate carboxyltransferase" evidence="7">
    <location>
        <begin position="44"/>
        <end position="345"/>
    </location>
</feature>
<evidence type="ECO:0000256" key="2">
    <source>
        <dbReference type="ARBA" id="ARBA00009405"/>
    </source>
</evidence>
<dbReference type="GO" id="GO:0004419">
    <property type="term" value="F:hydroxymethylglutaryl-CoA lyase activity"/>
    <property type="evidence" value="ECO:0007669"/>
    <property type="project" value="UniProtKB-EC"/>
</dbReference>
<dbReference type="NCBIfam" id="NF004283">
    <property type="entry name" value="PRK05692.1"/>
    <property type="match status" value="1"/>
</dbReference>
<comment type="caution">
    <text evidence="8">The sequence shown here is derived from an EMBL/GenBank/DDBJ whole genome shotgun (WGS) entry which is preliminary data.</text>
</comment>
<evidence type="ECO:0000256" key="1">
    <source>
        <dbReference type="ARBA" id="ARBA00005143"/>
    </source>
</evidence>
<dbReference type="EMBL" id="MU865915">
    <property type="protein sequence ID" value="KAK4455135.1"/>
    <property type="molecule type" value="Genomic_DNA"/>
</dbReference>
<reference evidence="8" key="2">
    <citation type="submission" date="2023-05" db="EMBL/GenBank/DDBJ databases">
        <authorList>
            <consortium name="Lawrence Berkeley National Laboratory"/>
            <person name="Steindorff A."/>
            <person name="Hensen N."/>
            <person name="Bonometti L."/>
            <person name="Westerberg I."/>
            <person name="Brannstrom I.O."/>
            <person name="Guillou S."/>
            <person name="Cros-Aarteil S."/>
            <person name="Calhoun S."/>
            <person name="Haridas S."/>
            <person name="Kuo A."/>
            <person name="Mondo S."/>
            <person name="Pangilinan J."/>
            <person name="Riley R."/>
            <person name="Labutti K."/>
            <person name="Andreopoulos B."/>
            <person name="Lipzen A."/>
            <person name="Chen C."/>
            <person name="Yanf M."/>
            <person name="Daum C."/>
            <person name="Ng V."/>
            <person name="Clum A."/>
            <person name="Ohm R."/>
            <person name="Martin F."/>
            <person name="Silar P."/>
            <person name="Natvig D."/>
            <person name="Lalanne C."/>
            <person name="Gautier V."/>
            <person name="Ament-Velasquez S.L."/>
            <person name="Kruys A."/>
            <person name="Hutchinson M.I."/>
            <person name="Powell A.J."/>
            <person name="Barry K."/>
            <person name="Miller A.N."/>
            <person name="Grigoriev I.V."/>
            <person name="Debuchy R."/>
            <person name="Gladieux P."/>
            <person name="Thoren M.H."/>
            <person name="Johannesson H."/>
        </authorList>
    </citation>
    <scope>NUCLEOTIDE SEQUENCE</scope>
    <source>
        <strain evidence="8">PSN243</strain>
    </source>
</reference>
<dbReference type="GO" id="GO:0006552">
    <property type="term" value="P:L-leucine catabolic process"/>
    <property type="evidence" value="ECO:0007669"/>
    <property type="project" value="TreeGrafter"/>
</dbReference>
<dbReference type="FunFam" id="3.20.20.70:FF:000071">
    <property type="entry name" value="Hydroxymethylglutaryl-CoA lyase"/>
    <property type="match status" value="1"/>
</dbReference>
<dbReference type="InterPro" id="IPR043594">
    <property type="entry name" value="HMGL"/>
</dbReference>
<dbReference type="SUPFAM" id="SSF51569">
    <property type="entry name" value="Aldolase"/>
    <property type="match status" value="1"/>
</dbReference>
<reference evidence="8" key="1">
    <citation type="journal article" date="2023" name="Mol. Phylogenet. Evol.">
        <title>Genome-scale phylogeny and comparative genomics of the fungal order Sordariales.</title>
        <authorList>
            <person name="Hensen N."/>
            <person name="Bonometti L."/>
            <person name="Westerberg I."/>
            <person name="Brannstrom I.O."/>
            <person name="Guillou S."/>
            <person name="Cros-Aarteil S."/>
            <person name="Calhoun S."/>
            <person name="Haridas S."/>
            <person name="Kuo A."/>
            <person name="Mondo S."/>
            <person name="Pangilinan J."/>
            <person name="Riley R."/>
            <person name="LaButti K."/>
            <person name="Andreopoulos B."/>
            <person name="Lipzen A."/>
            <person name="Chen C."/>
            <person name="Yan M."/>
            <person name="Daum C."/>
            <person name="Ng V."/>
            <person name="Clum A."/>
            <person name="Steindorff A."/>
            <person name="Ohm R.A."/>
            <person name="Martin F."/>
            <person name="Silar P."/>
            <person name="Natvig D.O."/>
            <person name="Lalanne C."/>
            <person name="Gautier V."/>
            <person name="Ament-Velasquez S.L."/>
            <person name="Kruys A."/>
            <person name="Hutchinson M.I."/>
            <person name="Powell A.J."/>
            <person name="Barry K."/>
            <person name="Miller A.N."/>
            <person name="Grigoriev I.V."/>
            <person name="Debuchy R."/>
            <person name="Gladieux P."/>
            <person name="Hiltunen Thoren M."/>
            <person name="Johannesson H."/>
        </authorList>
    </citation>
    <scope>NUCLEOTIDE SEQUENCE</scope>
    <source>
        <strain evidence="8">PSN243</strain>
    </source>
</reference>
<dbReference type="GO" id="GO:0046951">
    <property type="term" value="P:ketone body biosynthetic process"/>
    <property type="evidence" value="ECO:0007669"/>
    <property type="project" value="TreeGrafter"/>
</dbReference>
<gene>
    <name evidence="8" type="ORF">QBC34DRAFT_433358</name>
</gene>
<protein>
    <recommendedName>
        <fullName evidence="3">hydroxymethylglutaryl-CoA lyase</fullName>
        <ecNumber evidence="3">4.1.3.4</ecNumber>
    </recommendedName>
</protein>
<dbReference type="CDD" id="cd07938">
    <property type="entry name" value="DRE_TIM_HMGL"/>
    <property type="match status" value="1"/>
</dbReference>
<accession>A0AAV9H575</accession>
<evidence type="ECO:0000256" key="4">
    <source>
        <dbReference type="ARBA" id="ARBA00022723"/>
    </source>
</evidence>
<comment type="catalytic activity">
    <reaction evidence="6">
        <text>(3S)-3-hydroxy-3-methylglutaryl-CoA = acetoacetate + acetyl-CoA</text>
        <dbReference type="Rhea" id="RHEA:24404"/>
        <dbReference type="ChEBI" id="CHEBI:13705"/>
        <dbReference type="ChEBI" id="CHEBI:43074"/>
        <dbReference type="ChEBI" id="CHEBI:57288"/>
        <dbReference type="EC" id="4.1.3.4"/>
    </reaction>
</comment>
<comment type="pathway">
    <text evidence="1">Metabolic intermediate metabolism; (S)-3-hydroxy-3-methylglutaryl-CoA degradation; acetoacetate from (S)-3-hydroxy-3-methylglutaryl-CoA: step 1/1.</text>
</comment>
<evidence type="ECO:0000313" key="8">
    <source>
        <dbReference type="EMBL" id="KAK4455135.1"/>
    </source>
</evidence>
<sequence>MARLPLFSRQLLRCSSRRAAGVRQYATASTTADGASQPRLDNHVKLVEVGARDGLQNEKKSIPLATKIDLIQRLAKTGLSSIEAGAFVSPKWVPQMNNSGEILEHILKHDVPSRRPLTFSFLAPNLKGLDSASAILSRYPTAFETETQRLGRTAETVDGSRKPALEIAVFAAATESFSQKNLNCSIATSLDRFGEVIRAAKDADLRVRAYISVVLGCPFEGYDVNPHRVAEIATDLLEMGADEIALGDTTGMGTAPRTKDLLNCLRNAGIRNEDIAMHFHDTYGQALVNTAVALEHGIRTFDSSVGGLGGCPYSPGASGNVATEDMVYFLESLGMDTGVDLDAVADIGAWITSEVGKPHDSTVGKAVLAARQRTKEEGRTGEI</sequence>
<dbReference type="Proteomes" id="UP001321760">
    <property type="component" value="Unassembled WGS sequence"/>
</dbReference>
<evidence type="ECO:0000256" key="5">
    <source>
        <dbReference type="ARBA" id="ARBA00023239"/>
    </source>
</evidence>
<dbReference type="PROSITE" id="PS50991">
    <property type="entry name" value="PYR_CT"/>
    <property type="match status" value="1"/>
</dbReference>
<proteinExistence type="inferred from homology"/>
<dbReference type="EC" id="4.1.3.4" evidence="3"/>
<dbReference type="AlphaFoldDB" id="A0AAV9H575"/>
<dbReference type="PANTHER" id="PTHR42738">
    <property type="entry name" value="HYDROXYMETHYLGLUTARYL-COA LYASE"/>
    <property type="match status" value="1"/>
</dbReference>
<dbReference type="InterPro" id="IPR000891">
    <property type="entry name" value="PYR_CT"/>
</dbReference>
<evidence type="ECO:0000259" key="7">
    <source>
        <dbReference type="PROSITE" id="PS50991"/>
    </source>
</evidence>
<dbReference type="Pfam" id="PF00682">
    <property type="entry name" value="HMGL-like"/>
    <property type="match status" value="1"/>
</dbReference>
<evidence type="ECO:0000313" key="9">
    <source>
        <dbReference type="Proteomes" id="UP001321760"/>
    </source>
</evidence>
<dbReference type="InterPro" id="IPR013785">
    <property type="entry name" value="Aldolase_TIM"/>
</dbReference>
<dbReference type="PANTHER" id="PTHR42738:SF7">
    <property type="entry name" value="HYDROXYMETHYLGLUTARYL-COA LYASE"/>
    <property type="match status" value="1"/>
</dbReference>
<organism evidence="8 9">
    <name type="scientific">Podospora aff. communis PSN243</name>
    <dbReference type="NCBI Taxonomy" id="3040156"/>
    <lineage>
        <taxon>Eukaryota</taxon>
        <taxon>Fungi</taxon>
        <taxon>Dikarya</taxon>
        <taxon>Ascomycota</taxon>
        <taxon>Pezizomycotina</taxon>
        <taxon>Sordariomycetes</taxon>
        <taxon>Sordariomycetidae</taxon>
        <taxon>Sordariales</taxon>
        <taxon>Podosporaceae</taxon>
        <taxon>Podospora</taxon>
    </lineage>
</organism>
<keyword evidence="4" id="KW-0479">Metal-binding</keyword>
<dbReference type="Gene3D" id="3.20.20.70">
    <property type="entry name" value="Aldolase class I"/>
    <property type="match status" value="1"/>
</dbReference>
<evidence type="ECO:0000256" key="3">
    <source>
        <dbReference type="ARBA" id="ARBA00012910"/>
    </source>
</evidence>
<evidence type="ECO:0000256" key="6">
    <source>
        <dbReference type="ARBA" id="ARBA00049877"/>
    </source>
</evidence>
<comment type="similarity">
    <text evidence="2">Belongs to the HMG-CoA lyase family.</text>
</comment>
<dbReference type="GO" id="GO:0046872">
    <property type="term" value="F:metal ion binding"/>
    <property type="evidence" value="ECO:0007669"/>
    <property type="project" value="UniProtKB-KW"/>
</dbReference>
<keyword evidence="5" id="KW-0456">Lyase</keyword>
<name>A0AAV9H575_9PEZI</name>
<keyword evidence="9" id="KW-1185">Reference proteome</keyword>